<dbReference type="EMBL" id="JXQK01000052">
    <property type="protein sequence ID" value="KIP62619.1"/>
    <property type="molecule type" value="Genomic_DNA"/>
</dbReference>
<keyword evidence="2" id="KW-1185">Reference proteome</keyword>
<proteinExistence type="predicted"/>
<sequence length="189" mass="21865">MENDKEFIPQKGGYRDLIAFQKATCIYDITYYFAHKFLDRTDRTVDQMIQAARSGRQNIAEGSAAATTSRETELKLTNVAKASLQELLLDYEDYLRQNGLVQWGISDVRTVKARDICKRHNDTEFYMKQIPSRSAETIANIAIILIHQADTLLRLLIERQKADFLKNGGIREEMTRGRIAYRQQNGWKK</sequence>
<dbReference type="InterPro" id="IPR026354">
    <property type="entry name" value="4helix_suffix_dom"/>
</dbReference>
<dbReference type="RefSeq" id="WP_042519006.1">
    <property type="nucleotide sequence ID" value="NZ_JALFDM010000024.1"/>
</dbReference>
<protein>
    <recommendedName>
        <fullName evidence="3">Four helix bundle protein</fullName>
    </recommendedName>
</protein>
<evidence type="ECO:0000313" key="1">
    <source>
        <dbReference type="EMBL" id="KIP62619.1"/>
    </source>
</evidence>
<organism evidence="1 2">
    <name type="scientific">Prevotella pectinovora</name>
    <dbReference type="NCBI Taxonomy" id="1602169"/>
    <lineage>
        <taxon>Bacteria</taxon>
        <taxon>Pseudomonadati</taxon>
        <taxon>Bacteroidota</taxon>
        <taxon>Bacteroidia</taxon>
        <taxon>Bacteroidales</taxon>
        <taxon>Prevotellaceae</taxon>
        <taxon>Prevotella</taxon>
    </lineage>
</organism>
<evidence type="ECO:0000313" key="2">
    <source>
        <dbReference type="Proteomes" id="UP000032046"/>
    </source>
</evidence>
<dbReference type="Proteomes" id="UP000032046">
    <property type="component" value="Unassembled WGS sequence"/>
</dbReference>
<dbReference type="STRING" id="1602171.ST44_06235"/>
<dbReference type="SUPFAM" id="SSF158446">
    <property type="entry name" value="IVS-encoded protein-like"/>
    <property type="match status" value="1"/>
</dbReference>
<reference evidence="1 2" key="1">
    <citation type="submission" date="2015-01" db="EMBL/GenBank/DDBJ databases">
        <title>Comparative genomics of non-oral Prevotella species.</title>
        <authorList>
            <person name="Accetto T."/>
            <person name="Nograsek B."/>
            <person name="Avgustin G."/>
        </authorList>
    </citation>
    <scope>NUCLEOTIDE SEQUENCE [LARGE SCALE GENOMIC DNA]</scope>
    <source>
        <strain evidence="1 2">P5-119</strain>
    </source>
</reference>
<evidence type="ECO:0008006" key="3">
    <source>
        <dbReference type="Google" id="ProtNLM"/>
    </source>
</evidence>
<dbReference type="AlphaFoldDB" id="A0A0D0I5U0"/>
<gene>
    <name evidence="1" type="ORF">ST44_06235</name>
</gene>
<dbReference type="Gene3D" id="1.20.1440.60">
    <property type="entry name" value="23S rRNA-intervening sequence"/>
    <property type="match status" value="1"/>
</dbReference>
<dbReference type="NCBIfam" id="TIGR04258">
    <property type="entry name" value="4helix_suffix"/>
    <property type="match status" value="1"/>
</dbReference>
<dbReference type="InterPro" id="IPR036583">
    <property type="entry name" value="23S_rRNA_IVS_sf"/>
</dbReference>
<dbReference type="NCBIfam" id="TIGR02436">
    <property type="entry name" value="four helix bundle protein"/>
    <property type="match status" value="1"/>
</dbReference>
<dbReference type="InterPro" id="IPR012657">
    <property type="entry name" value="23S_rRNA-intervening_sequence"/>
</dbReference>
<accession>A0A0D0I5U0</accession>
<name>A0A0D0I5U0_9BACT</name>
<comment type="caution">
    <text evidence="1">The sequence shown here is derived from an EMBL/GenBank/DDBJ whole genome shotgun (WGS) entry which is preliminary data.</text>
</comment>